<evidence type="ECO:0000256" key="5">
    <source>
        <dbReference type="ARBA" id="ARBA00022741"/>
    </source>
</evidence>
<feature type="binding site" evidence="11">
    <location>
        <position position="343"/>
    </location>
    <ligand>
        <name>L-glutamine</name>
        <dbReference type="ChEBI" id="CHEBI:58359"/>
    </ligand>
</feature>
<keyword evidence="4 11" id="KW-0436">Ligase</keyword>
<dbReference type="Gene3D" id="3.40.50.880">
    <property type="match status" value="1"/>
</dbReference>
<comment type="subunit">
    <text evidence="11">Composed of two chains; the small (or glutamine) chain promotes the hydrolysis of glutamine to ammonia, which is used by the large (or ammonia) chain to synthesize carbamoyl phosphate. Tetramer of heterodimers (alpha,beta)4.</text>
</comment>
<keyword evidence="7 11" id="KW-0315">Glutamine amidotransferase</keyword>
<dbReference type="NCBIfam" id="NF009475">
    <property type="entry name" value="PRK12838.1"/>
    <property type="match status" value="1"/>
</dbReference>
<evidence type="ECO:0000256" key="11">
    <source>
        <dbReference type="HAMAP-Rule" id="MF_01209"/>
    </source>
</evidence>
<dbReference type="FunFam" id="3.50.30.20:FF:000001">
    <property type="entry name" value="Carbamoyl-phosphate synthase small chain"/>
    <property type="match status" value="1"/>
</dbReference>
<comment type="function">
    <text evidence="11">Small subunit of the glutamine-dependent carbamoyl phosphate synthetase (CPSase). CPSase catalyzes the formation of carbamoyl phosphate from the ammonia moiety of glutamine, carbonate, and phosphate donated by ATP, constituting the first step of 2 biosynthetic pathways, one leading to arginine and/or urea and the other to pyrimidine nucleotides. The small subunit (glutamine amidotransferase) binds and cleaves glutamine to supply the large subunit with the substrate ammonia.</text>
</comment>
<sequence length="412" mass="44585">MTAVKPAAAYLLLEDGTLFKGIPFGYRGSSTGEVVFNTGMTGYQEVLTDPSYAGQIVTMTYPLIGNYGINAADAESTKPQVRGYIVREACARPSNYRSEKTLDHYLAQHGIPGLAGIDTRSLTRRIREHGTLRGVIHNGPSRAGLADSAPWEGEALANLRVGGRTSLEAIFAHMDEASYIQWIEYLTAIRHLPVAGPHLVNSVTTPQAYVIPGDGCRVAVLDFGIKENILRMLKALDCHLMVFPANTTAEAIRAANPDGLFLSNGPGDPKDVAPAIKTIADFLRPASPAHSLPIFGICLGHQLLALAAGADTYKLKFGHRGANHPVKDLRTGRVFITSQNHGYAIDEKTLPAGLTVSHRNGNDDTVEGLRHERLPIYSVQYHPEAAPGPHDSAYLFDEFIDNMKERLAKASA</sequence>
<keyword evidence="8 11" id="KW-0665">Pyrimidine biosynthesis</keyword>
<feature type="binding site" evidence="11">
    <location>
        <position position="302"/>
    </location>
    <ligand>
        <name>L-glutamine</name>
        <dbReference type="ChEBI" id="CHEBI:58359"/>
    </ligand>
</feature>
<dbReference type="PANTHER" id="PTHR43418">
    <property type="entry name" value="MULTIFUNCTIONAL TRYPTOPHAN BIOSYNTHESIS PROTEIN-RELATED"/>
    <property type="match status" value="1"/>
</dbReference>
<feature type="active site" evidence="11">
    <location>
        <position position="384"/>
    </location>
</feature>
<reference evidence="13 14" key="1">
    <citation type="submission" date="2020-01" db="EMBL/GenBank/DDBJ databases">
        <title>Whole genome sequence of Heliobacterium gestii DSM 11169.</title>
        <authorList>
            <person name="Kyndt J.A."/>
            <person name="Meyer T.E."/>
        </authorList>
    </citation>
    <scope>NUCLEOTIDE SEQUENCE [LARGE SCALE GENOMIC DNA]</scope>
    <source>
        <strain evidence="13 14">DSM 11169</strain>
    </source>
</reference>
<feature type="domain" description="Carbamoyl-phosphate synthase small subunit N-terminal" evidence="12">
    <location>
        <begin position="7"/>
        <end position="137"/>
    </location>
</feature>
<dbReference type="PANTHER" id="PTHR43418:SF7">
    <property type="entry name" value="CARBAMOYL-PHOSPHATE SYNTHASE SMALL CHAIN"/>
    <property type="match status" value="1"/>
</dbReference>
<evidence type="ECO:0000256" key="6">
    <source>
        <dbReference type="ARBA" id="ARBA00022840"/>
    </source>
</evidence>
<feature type="binding site" evidence="11">
    <location>
        <position position="267"/>
    </location>
    <ligand>
        <name>L-glutamine</name>
        <dbReference type="ChEBI" id="CHEBI:58359"/>
    </ligand>
</feature>
<dbReference type="GO" id="GO:0006207">
    <property type="term" value="P:'de novo' pyrimidine nucleobase biosynthetic process"/>
    <property type="evidence" value="ECO:0007669"/>
    <property type="project" value="InterPro"/>
</dbReference>
<dbReference type="GO" id="GO:0006541">
    <property type="term" value="P:glutamine metabolic process"/>
    <property type="evidence" value="ECO:0007669"/>
    <property type="project" value="InterPro"/>
</dbReference>
<evidence type="ECO:0000256" key="2">
    <source>
        <dbReference type="ARBA" id="ARBA00005077"/>
    </source>
</evidence>
<evidence type="ECO:0000313" key="14">
    <source>
        <dbReference type="Proteomes" id="UP000471031"/>
    </source>
</evidence>
<keyword evidence="5 11" id="KW-0547">Nucleotide-binding</keyword>
<dbReference type="PRINTS" id="PR00096">
    <property type="entry name" value="GATASE"/>
</dbReference>
<feature type="binding site" evidence="11">
    <location>
        <position position="342"/>
    </location>
    <ligand>
        <name>L-glutamine</name>
        <dbReference type="ChEBI" id="CHEBI:58359"/>
    </ligand>
</feature>
<keyword evidence="14" id="KW-1185">Reference proteome</keyword>
<comment type="pathway">
    <text evidence="1 11">Pyrimidine metabolism; UMP biosynthesis via de novo pathway; (S)-dihydroorotate from bicarbonate: step 1/3.</text>
</comment>
<gene>
    <name evidence="11 13" type="primary">carA</name>
    <name evidence="13" type="ORF">GTO89_03280</name>
</gene>
<dbReference type="InterPro" id="IPR029062">
    <property type="entry name" value="Class_I_gatase-like"/>
</dbReference>
<evidence type="ECO:0000256" key="8">
    <source>
        <dbReference type="ARBA" id="ARBA00022975"/>
    </source>
</evidence>
<evidence type="ECO:0000256" key="9">
    <source>
        <dbReference type="ARBA" id="ARBA00048816"/>
    </source>
</evidence>
<dbReference type="GO" id="GO:0006526">
    <property type="term" value="P:L-arginine biosynthetic process"/>
    <property type="evidence" value="ECO:0007669"/>
    <property type="project" value="UniProtKB-UniRule"/>
</dbReference>
<dbReference type="Pfam" id="PF00988">
    <property type="entry name" value="CPSase_sm_chain"/>
    <property type="match status" value="1"/>
</dbReference>
<dbReference type="OrthoDB" id="9804328at2"/>
<dbReference type="SUPFAM" id="SSF52317">
    <property type="entry name" value="Class I glutamine amidotransferase-like"/>
    <property type="match status" value="1"/>
</dbReference>
<dbReference type="SUPFAM" id="SSF52021">
    <property type="entry name" value="Carbamoyl phosphate synthetase, small subunit N-terminal domain"/>
    <property type="match status" value="1"/>
</dbReference>
<dbReference type="GO" id="GO:0005524">
    <property type="term" value="F:ATP binding"/>
    <property type="evidence" value="ECO:0007669"/>
    <property type="project" value="UniProtKB-UniRule"/>
</dbReference>
<feature type="active site" evidence="11">
    <location>
        <position position="382"/>
    </location>
</feature>
<evidence type="ECO:0000256" key="4">
    <source>
        <dbReference type="ARBA" id="ARBA00022598"/>
    </source>
</evidence>
<dbReference type="Gene3D" id="3.50.30.20">
    <property type="entry name" value="Carbamoyl-phosphate synthase small subunit, N-terminal domain"/>
    <property type="match status" value="1"/>
</dbReference>
<dbReference type="InterPro" id="IPR036480">
    <property type="entry name" value="CarbP_synth_ssu_N_sf"/>
</dbReference>
<dbReference type="UniPathway" id="UPA00070">
    <property type="reaction ID" value="UER00115"/>
</dbReference>
<comment type="caution">
    <text evidence="13">The sequence shown here is derived from an EMBL/GenBank/DDBJ whole genome shotgun (WGS) entry which is preliminary data.</text>
</comment>
<dbReference type="UniPathway" id="UPA00068">
    <property type="reaction ID" value="UER00171"/>
</dbReference>
<feature type="binding site" evidence="11">
    <location>
        <position position="340"/>
    </location>
    <ligand>
        <name>L-glutamine</name>
        <dbReference type="ChEBI" id="CHEBI:58359"/>
    </ligand>
</feature>
<dbReference type="EC" id="6.3.5.5" evidence="11"/>
<evidence type="ECO:0000256" key="1">
    <source>
        <dbReference type="ARBA" id="ARBA00004812"/>
    </source>
</evidence>
<feature type="binding site" evidence="11">
    <location>
        <position position="299"/>
    </location>
    <ligand>
        <name>L-glutamine</name>
        <dbReference type="ChEBI" id="CHEBI:58359"/>
    </ligand>
</feature>
<keyword evidence="6 11" id="KW-0067">ATP-binding</keyword>
<dbReference type="InterPro" id="IPR006274">
    <property type="entry name" value="CarbamoylP_synth_ssu"/>
</dbReference>
<evidence type="ECO:0000259" key="12">
    <source>
        <dbReference type="SMART" id="SM01097"/>
    </source>
</evidence>
<feature type="region of interest" description="CPSase" evidence="11">
    <location>
        <begin position="1"/>
        <end position="217"/>
    </location>
</feature>
<dbReference type="EMBL" id="WXEX01000002">
    <property type="protein sequence ID" value="MZP42057.1"/>
    <property type="molecule type" value="Genomic_DNA"/>
</dbReference>
<proteinExistence type="inferred from homology"/>
<comment type="similarity">
    <text evidence="3 11">Belongs to the CarA family.</text>
</comment>
<keyword evidence="11" id="KW-0028">Amino-acid biosynthesis</keyword>
<keyword evidence="11" id="KW-0055">Arginine biosynthesis</keyword>
<feature type="binding site" evidence="11">
    <location>
        <position position="265"/>
    </location>
    <ligand>
        <name>L-glutamine</name>
        <dbReference type="ChEBI" id="CHEBI:58359"/>
    </ligand>
</feature>
<comment type="catalytic activity">
    <reaction evidence="9 11">
        <text>hydrogencarbonate + L-glutamine + 2 ATP + H2O = carbamoyl phosphate + L-glutamate + 2 ADP + phosphate + 2 H(+)</text>
        <dbReference type="Rhea" id="RHEA:18633"/>
        <dbReference type="ChEBI" id="CHEBI:15377"/>
        <dbReference type="ChEBI" id="CHEBI:15378"/>
        <dbReference type="ChEBI" id="CHEBI:17544"/>
        <dbReference type="ChEBI" id="CHEBI:29985"/>
        <dbReference type="ChEBI" id="CHEBI:30616"/>
        <dbReference type="ChEBI" id="CHEBI:43474"/>
        <dbReference type="ChEBI" id="CHEBI:58228"/>
        <dbReference type="ChEBI" id="CHEBI:58359"/>
        <dbReference type="ChEBI" id="CHEBI:456216"/>
        <dbReference type="EC" id="6.3.5.5"/>
    </reaction>
</comment>
<dbReference type="Pfam" id="PF00117">
    <property type="entry name" value="GATase"/>
    <property type="match status" value="1"/>
</dbReference>
<dbReference type="AlphaFoldDB" id="A0A845L5Y4"/>
<dbReference type="NCBIfam" id="TIGR01368">
    <property type="entry name" value="CPSaseIIsmall"/>
    <property type="match status" value="1"/>
</dbReference>
<accession>A0A845L5Y4</accession>
<dbReference type="PROSITE" id="PS51273">
    <property type="entry name" value="GATASE_TYPE_1"/>
    <property type="match status" value="1"/>
</dbReference>
<dbReference type="Proteomes" id="UP000471031">
    <property type="component" value="Unassembled WGS sequence"/>
</dbReference>
<name>A0A845L5Y4_HELGE</name>
<evidence type="ECO:0000256" key="7">
    <source>
        <dbReference type="ARBA" id="ARBA00022962"/>
    </source>
</evidence>
<feature type="binding site" evidence="11">
    <location>
        <position position="51"/>
    </location>
    <ligand>
        <name>L-glutamine</name>
        <dbReference type="ChEBI" id="CHEBI:58359"/>
    </ligand>
</feature>
<dbReference type="InterPro" id="IPR017926">
    <property type="entry name" value="GATASE"/>
</dbReference>
<dbReference type="GO" id="GO:0004088">
    <property type="term" value="F:carbamoyl-phosphate synthase (glutamine-hydrolyzing) activity"/>
    <property type="evidence" value="ECO:0007669"/>
    <property type="project" value="UniProtKB-UniRule"/>
</dbReference>
<dbReference type="GO" id="GO:0044205">
    <property type="term" value="P:'de novo' UMP biosynthetic process"/>
    <property type="evidence" value="ECO:0007669"/>
    <property type="project" value="UniProtKB-UniRule"/>
</dbReference>
<feature type="active site" description="Nucleophile" evidence="11">
    <location>
        <position position="298"/>
    </location>
</feature>
<comment type="catalytic activity">
    <reaction evidence="10 11">
        <text>L-glutamine + H2O = L-glutamate + NH4(+)</text>
        <dbReference type="Rhea" id="RHEA:15889"/>
        <dbReference type="ChEBI" id="CHEBI:15377"/>
        <dbReference type="ChEBI" id="CHEBI:28938"/>
        <dbReference type="ChEBI" id="CHEBI:29985"/>
        <dbReference type="ChEBI" id="CHEBI:58359"/>
    </reaction>
</comment>
<organism evidence="13 14">
    <name type="scientific">Heliomicrobium gestii</name>
    <name type="common">Heliobacterium gestii</name>
    <dbReference type="NCBI Taxonomy" id="2699"/>
    <lineage>
        <taxon>Bacteria</taxon>
        <taxon>Bacillati</taxon>
        <taxon>Bacillota</taxon>
        <taxon>Clostridia</taxon>
        <taxon>Eubacteriales</taxon>
        <taxon>Heliobacteriaceae</taxon>
        <taxon>Heliomicrobium</taxon>
    </lineage>
</organism>
<dbReference type="PRINTS" id="PR00099">
    <property type="entry name" value="CPSGATASE"/>
</dbReference>
<dbReference type="HAMAP" id="MF_01209">
    <property type="entry name" value="CPSase_S_chain"/>
    <property type="match status" value="1"/>
</dbReference>
<dbReference type="InterPro" id="IPR002474">
    <property type="entry name" value="CarbamoylP_synth_ssu_N"/>
</dbReference>
<dbReference type="SMART" id="SM01097">
    <property type="entry name" value="CPSase_sm_chain"/>
    <property type="match status" value="1"/>
</dbReference>
<evidence type="ECO:0000256" key="3">
    <source>
        <dbReference type="ARBA" id="ARBA00007800"/>
    </source>
</evidence>
<dbReference type="CDD" id="cd01744">
    <property type="entry name" value="GATase1_CPSase"/>
    <property type="match status" value="1"/>
</dbReference>
<dbReference type="InterPro" id="IPR050472">
    <property type="entry name" value="Anth_synth/Amidotransfase"/>
</dbReference>
<comment type="pathway">
    <text evidence="2 11">Amino-acid biosynthesis; L-arginine biosynthesis; carbamoyl phosphate from bicarbonate: step 1/1.</text>
</comment>
<evidence type="ECO:0000256" key="10">
    <source>
        <dbReference type="ARBA" id="ARBA00049285"/>
    </source>
</evidence>
<dbReference type="RefSeq" id="WP_161260638.1">
    <property type="nucleotide sequence ID" value="NZ_JAFBDC010000002.1"/>
</dbReference>
<evidence type="ECO:0000313" key="13">
    <source>
        <dbReference type="EMBL" id="MZP42057.1"/>
    </source>
</evidence>
<protein>
    <recommendedName>
        <fullName evidence="11">Carbamoyl phosphate synthase small chain</fullName>
        <ecNumber evidence="11">6.3.5.5</ecNumber>
    </recommendedName>
    <alternativeName>
        <fullName evidence="11">Carbamoyl phosphate synthetase glutamine chain</fullName>
    </alternativeName>
</protein>
<dbReference type="InterPro" id="IPR035686">
    <property type="entry name" value="CPSase_GATase1"/>
</dbReference>